<dbReference type="InterPro" id="IPR036249">
    <property type="entry name" value="Thioredoxin-like_sf"/>
</dbReference>
<dbReference type="InterPro" id="IPR010987">
    <property type="entry name" value="Glutathione-S-Trfase_C-like"/>
</dbReference>
<feature type="domain" description="GST C-terminal" evidence="2">
    <location>
        <begin position="140"/>
        <end position="267"/>
    </location>
</feature>
<evidence type="ECO:0000259" key="1">
    <source>
        <dbReference type="PROSITE" id="PS50404"/>
    </source>
</evidence>
<dbReference type="PANTHER" id="PTHR44051">
    <property type="entry name" value="GLUTATHIONE S-TRANSFERASE-RELATED"/>
    <property type="match status" value="1"/>
</dbReference>
<dbReference type="Proteomes" id="UP000018209">
    <property type="component" value="Unassembled WGS sequence"/>
</dbReference>
<feature type="domain" description="GST N-terminal" evidence="1">
    <location>
        <begin position="51"/>
        <end position="137"/>
    </location>
</feature>
<reference evidence="3 4" key="1">
    <citation type="submission" date="2013-08" db="EMBL/GenBank/DDBJ databases">
        <title>Gluconobacter thailandicus NBRC 3257 whole genome sequence.</title>
        <authorList>
            <person name="Matsutani M."/>
            <person name="Yakushi T."/>
            <person name="Matsushita K."/>
        </authorList>
    </citation>
    <scope>NUCLEOTIDE SEQUENCE [LARGE SCALE GENOMIC DNA]</scope>
    <source>
        <strain evidence="3 4">NBRC 3257</strain>
    </source>
</reference>
<name>A0ABQ0J104_GLUTH</name>
<dbReference type="Pfam" id="PF13409">
    <property type="entry name" value="GST_N_2"/>
    <property type="match status" value="1"/>
</dbReference>
<dbReference type="SUPFAM" id="SSF52833">
    <property type="entry name" value="Thioredoxin-like"/>
    <property type="match status" value="1"/>
</dbReference>
<dbReference type="EMBL" id="BASM01000043">
    <property type="protein sequence ID" value="GAD28127.1"/>
    <property type="molecule type" value="Genomic_DNA"/>
</dbReference>
<dbReference type="InterPro" id="IPR004046">
    <property type="entry name" value="GST_C"/>
</dbReference>
<evidence type="ECO:0000259" key="2">
    <source>
        <dbReference type="PROSITE" id="PS50405"/>
    </source>
</evidence>
<sequence length="269" mass="29813">MSGSFIRATSALVVADSLLAFHLTETASSMLHRPFWGRSCPACLPQDREKPPMLDVYAFATPNSVKVTITLEELDFPYTLHGVNVHKGEQKTPEFLALNLNGKVPVLVETDEMGQAFSLMESAAILVFLAEKTGRLLPAQGEARARVFEQLFFHASGLSPAFGQSGFFQRFAATSEPIALERFSTEANRTLHVLDTVLMKNRFVAGDEFTIADIAHFGWLWRRGFPNITLDDTPHVARWYADIESRPAVQRGIAAVEPSFSKPETDPSK</sequence>
<dbReference type="Pfam" id="PF00043">
    <property type="entry name" value="GST_C"/>
    <property type="match status" value="1"/>
</dbReference>
<comment type="caution">
    <text evidence="3">The sequence shown here is derived from an EMBL/GenBank/DDBJ whole genome shotgun (WGS) entry which is preliminary data.</text>
</comment>
<dbReference type="SFLD" id="SFLDG00358">
    <property type="entry name" value="Main_(cytGST)"/>
    <property type="match status" value="1"/>
</dbReference>
<dbReference type="InterPro" id="IPR036282">
    <property type="entry name" value="Glutathione-S-Trfase_C_sf"/>
</dbReference>
<dbReference type="CDD" id="cd03048">
    <property type="entry name" value="GST_N_Ure2p_like"/>
    <property type="match status" value="1"/>
</dbReference>
<dbReference type="PANTHER" id="PTHR44051:SF8">
    <property type="entry name" value="GLUTATHIONE S-TRANSFERASE GSTA"/>
    <property type="match status" value="1"/>
</dbReference>
<dbReference type="SUPFAM" id="SSF47616">
    <property type="entry name" value="GST C-terminal domain-like"/>
    <property type="match status" value="1"/>
</dbReference>
<dbReference type="Gene3D" id="1.20.1050.10">
    <property type="match status" value="1"/>
</dbReference>
<accession>A0ABQ0J104</accession>
<dbReference type="InterPro" id="IPR040079">
    <property type="entry name" value="Glutathione_S-Trfase"/>
</dbReference>
<dbReference type="PROSITE" id="PS50404">
    <property type="entry name" value="GST_NTER"/>
    <property type="match status" value="1"/>
</dbReference>
<dbReference type="PROSITE" id="PS50405">
    <property type="entry name" value="GST_CTER"/>
    <property type="match status" value="1"/>
</dbReference>
<gene>
    <name evidence="3" type="ORF">NBRC3257_3126</name>
</gene>
<dbReference type="RefSeq" id="WP_007284240.1">
    <property type="nucleotide sequence ID" value="NZ_BASM01000043.1"/>
</dbReference>
<protein>
    <submittedName>
        <fullName evidence="3">Glutathione S-transferase</fullName>
    </submittedName>
</protein>
<evidence type="ECO:0000313" key="3">
    <source>
        <dbReference type="EMBL" id="GAD28127.1"/>
    </source>
</evidence>
<dbReference type="InterPro" id="IPR004045">
    <property type="entry name" value="Glutathione_S-Trfase_N"/>
</dbReference>
<organism evidence="3 4">
    <name type="scientific">Gluconobacter thailandicus NBRC 3257</name>
    <dbReference type="NCBI Taxonomy" id="1381097"/>
    <lineage>
        <taxon>Bacteria</taxon>
        <taxon>Pseudomonadati</taxon>
        <taxon>Pseudomonadota</taxon>
        <taxon>Alphaproteobacteria</taxon>
        <taxon>Acetobacterales</taxon>
        <taxon>Acetobacteraceae</taxon>
        <taxon>Gluconobacter</taxon>
    </lineage>
</organism>
<proteinExistence type="predicted"/>
<dbReference type="SFLD" id="SFLDS00019">
    <property type="entry name" value="Glutathione_Transferase_(cytos"/>
    <property type="match status" value="1"/>
</dbReference>
<keyword evidence="4" id="KW-1185">Reference proteome</keyword>
<dbReference type="Gene3D" id="3.40.30.10">
    <property type="entry name" value="Glutaredoxin"/>
    <property type="match status" value="1"/>
</dbReference>
<dbReference type="SFLD" id="SFLDG01151">
    <property type="entry name" value="Main.2:_Nu-like"/>
    <property type="match status" value="1"/>
</dbReference>
<evidence type="ECO:0000313" key="4">
    <source>
        <dbReference type="Proteomes" id="UP000018209"/>
    </source>
</evidence>